<keyword evidence="1" id="KW-0732">Signal</keyword>
<dbReference type="EMBL" id="CP042437">
    <property type="protein sequence ID" value="QEC78157.1"/>
    <property type="molecule type" value="Genomic_DNA"/>
</dbReference>
<dbReference type="RefSeq" id="WP_147056531.1">
    <property type="nucleotide sequence ID" value="NZ_CP042437.1"/>
</dbReference>
<evidence type="ECO:0000256" key="1">
    <source>
        <dbReference type="SAM" id="SignalP"/>
    </source>
</evidence>
<evidence type="ECO:0000313" key="2">
    <source>
        <dbReference type="EMBL" id="QEC78157.1"/>
    </source>
</evidence>
<protein>
    <submittedName>
        <fullName evidence="2">Uncharacterized protein</fullName>
    </submittedName>
</protein>
<accession>A0A5B8W435</accession>
<dbReference type="AlphaFoldDB" id="A0A5B8W435"/>
<feature type="chain" id="PRO_5022664903" evidence="1">
    <location>
        <begin position="21"/>
        <end position="162"/>
    </location>
</feature>
<keyword evidence="3" id="KW-1185">Reference proteome</keyword>
<evidence type="ECO:0000313" key="3">
    <source>
        <dbReference type="Proteomes" id="UP000321362"/>
    </source>
</evidence>
<dbReference type="KEGG" id="mgk:FSB76_20270"/>
<dbReference type="Proteomes" id="UP000321362">
    <property type="component" value="Chromosome"/>
</dbReference>
<organism evidence="2 3">
    <name type="scientific">Mucilaginibacter ginsenosidivorax</name>
    <dbReference type="NCBI Taxonomy" id="862126"/>
    <lineage>
        <taxon>Bacteria</taxon>
        <taxon>Pseudomonadati</taxon>
        <taxon>Bacteroidota</taxon>
        <taxon>Sphingobacteriia</taxon>
        <taxon>Sphingobacteriales</taxon>
        <taxon>Sphingobacteriaceae</taxon>
        <taxon>Mucilaginibacter</taxon>
    </lineage>
</organism>
<feature type="signal peptide" evidence="1">
    <location>
        <begin position="1"/>
        <end position="20"/>
    </location>
</feature>
<sequence>MIRKWVLICCLILGLGNAHAQLIKDTVRVANHARSNIDRILNSCRAKLRYRTKDIKNGSFSVGHEIGFFKQTLKSKLLYKFDAFRCCNFTIIRKNQHVGVSEFIYKNKMLANRVFKYLKSNERYSLSEVYIKFKPVQIGTSVFIVLTETPDDIAIKKLLGSL</sequence>
<reference evidence="2 3" key="1">
    <citation type="journal article" date="2013" name="J. Microbiol.">
        <title>Mucilaginibacter ginsenosidivorax sp. nov., with ginsenoside converting activity isolated from sediment.</title>
        <authorList>
            <person name="Kim J.K."/>
            <person name="Choi T.E."/>
            <person name="Liu Q.M."/>
            <person name="Park H.Y."/>
            <person name="Yi T.H."/>
            <person name="Yoon M.H."/>
            <person name="Kim S.C."/>
            <person name="Im W.T."/>
        </authorList>
    </citation>
    <scope>NUCLEOTIDE SEQUENCE [LARGE SCALE GENOMIC DNA]</scope>
    <source>
        <strain evidence="2 3">KHI28</strain>
    </source>
</reference>
<gene>
    <name evidence="2" type="ORF">FSB76_20270</name>
</gene>
<name>A0A5B8W435_9SPHI</name>
<proteinExistence type="predicted"/>